<protein>
    <recommendedName>
        <fullName evidence="6">SURF1-like protein</fullName>
    </recommendedName>
</protein>
<evidence type="ECO:0000313" key="10">
    <source>
        <dbReference type="WBParaSite" id="HPBE_0001027001-mRNA-1"/>
    </source>
</evidence>
<dbReference type="WBParaSite" id="HPBE_0001027001-mRNA-1">
    <property type="protein sequence ID" value="HPBE_0001027001-mRNA-1"/>
    <property type="gene ID" value="HPBE_0001027001"/>
</dbReference>
<dbReference type="Pfam" id="PF02104">
    <property type="entry name" value="SURF1"/>
    <property type="match status" value="1"/>
</dbReference>
<feature type="transmembrane region" description="Helical" evidence="6">
    <location>
        <begin position="40"/>
        <end position="59"/>
    </location>
</feature>
<evidence type="ECO:0000256" key="1">
    <source>
        <dbReference type="ARBA" id="ARBA00004370"/>
    </source>
</evidence>
<dbReference type="OrthoDB" id="10040024at2759"/>
<evidence type="ECO:0000256" key="7">
    <source>
        <dbReference type="SAM" id="MobiDB-lite"/>
    </source>
</evidence>
<evidence type="ECO:0000313" key="8">
    <source>
        <dbReference type="EMBL" id="VDO84400.1"/>
    </source>
</evidence>
<evidence type="ECO:0000313" key="9">
    <source>
        <dbReference type="Proteomes" id="UP000050761"/>
    </source>
</evidence>
<gene>
    <name evidence="8" type="ORF">HPBE_LOCUS10271</name>
</gene>
<keyword evidence="4 6" id="KW-1133">Transmembrane helix</keyword>
<proteinExistence type="inferred from homology"/>
<comment type="function">
    <text evidence="6">Probably involved in the biogenesis of the COX complex.</text>
</comment>
<evidence type="ECO:0000256" key="5">
    <source>
        <dbReference type="ARBA" id="ARBA00023136"/>
    </source>
</evidence>
<dbReference type="Proteomes" id="UP000050761">
    <property type="component" value="Unassembled WGS sequence"/>
</dbReference>
<comment type="subcellular location">
    <subcellularLocation>
        <location evidence="1">Membrane</location>
    </subcellularLocation>
    <subcellularLocation>
        <location evidence="6">Mitochondrion inner membrane</location>
        <topology evidence="6">Multi-pass membrane protein</topology>
    </subcellularLocation>
</comment>
<organism evidence="9 10">
    <name type="scientific">Heligmosomoides polygyrus</name>
    <name type="common">Parasitic roundworm</name>
    <dbReference type="NCBI Taxonomy" id="6339"/>
    <lineage>
        <taxon>Eukaryota</taxon>
        <taxon>Metazoa</taxon>
        <taxon>Ecdysozoa</taxon>
        <taxon>Nematoda</taxon>
        <taxon>Chromadorea</taxon>
        <taxon>Rhabditida</taxon>
        <taxon>Rhabditina</taxon>
        <taxon>Rhabditomorpha</taxon>
        <taxon>Strongyloidea</taxon>
        <taxon>Heligmosomidae</taxon>
        <taxon>Heligmosomoides</taxon>
    </lineage>
</organism>
<evidence type="ECO:0000256" key="3">
    <source>
        <dbReference type="ARBA" id="ARBA00022692"/>
    </source>
</evidence>
<dbReference type="PANTHER" id="PTHR23427:SF2">
    <property type="entry name" value="SURFEIT LOCUS PROTEIN 1"/>
    <property type="match status" value="1"/>
</dbReference>
<name>A0A183FR44_HELPZ</name>
<comment type="similarity">
    <text evidence="2 6">Belongs to the SURF1 family.</text>
</comment>
<dbReference type="PANTHER" id="PTHR23427">
    <property type="entry name" value="SURFEIT LOCUS PROTEIN"/>
    <property type="match status" value="1"/>
</dbReference>
<feature type="region of interest" description="Disordered" evidence="7">
    <location>
        <begin position="11"/>
        <end position="35"/>
    </location>
</feature>
<dbReference type="GO" id="GO:0033617">
    <property type="term" value="P:mitochondrial respiratory chain complex IV assembly"/>
    <property type="evidence" value="ECO:0007669"/>
    <property type="project" value="TreeGrafter"/>
</dbReference>
<keyword evidence="6" id="KW-0496">Mitochondrion</keyword>
<keyword evidence="6" id="KW-0999">Mitochondrion inner membrane</keyword>
<reference evidence="8 9" key="1">
    <citation type="submission" date="2018-11" db="EMBL/GenBank/DDBJ databases">
        <authorList>
            <consortium name="Pathogen Informatics"/>
        </authorList>
    </citation>
    <scope>NUCLEOTIDE SEQUENCE [LARGE SCALE GENOMIC DNA]</scope>
</reference>
<dbReference type="GO" id="GO:0005743">
    <property type="term" value="C:mitochondrial inner membrane"/>
    <property type="evidence" value="ECO:0007669"/>
    <property type="project" value="UniProtKB-SubCell"/>
</dbReference>
<evidence type="ECO:0000256" key="6">
    <source>
        <dbReference type="RuleBase" id="RU363076"/>
    </source>
</evidence>
<accession>A0A183FR44</accession>
<dbReference type="AlphaFoldDB" id="A0A183FR44"/>
<evidence type="ECO:0000256" key="4">
    <source>
        <dbReference type="ARBA" id="ARBA00022989"/>
    </source>
</evidence>
<reference evidence="10" key="2">
    <citation type="submission" date="2019-09" db="UniProtKB">
        <authorList>
            <consortium name="WormBaseParasite"/>
        </authorList>
    </citation>
    <scope>IDENTIFICATION</scope>
</reference>
<keyword evidence="9" id="KW-1185">Reference proteome</keyword>
<feature type="compositionally biased region" description="Basic and acidic residues" evidence="7">
    <location>
        <begin position="11"/>
        <end position="28"/>
    </location>
</feature>
<keyword evidence="3 6" id="KW-0812">Transmembrane</keyword>
<dbReference type="InterPro" id="IPR045214">
    <property type="entry name" value="Surf1/Surf4"/>
</dbReference>
<feature type="transmembrane region" description="Helical" evidence="6">
    <location>
        <begin position="253"/>
        <end position="272"/>
    </location>
</feature>
<evidence type="ECO:0000256" key="2">
    <source>
        <dbReference type="ARBA" id="ARBA00007165"/>
    </source>
</evidence>
<accession>A0A3P7Y957</accession>
<dbReference type="EMBL" id="UZAH01026707">
    <property type="protein sequence ID" value="VDO84400.1"/>
    <property type="molecule type" value="Genomic_DNA"/>
</dbReference>
<dbReference type="CDD" id="cd06662">
    <property type="entry name" value="SURF1"/>
    <property type="match status" value="1"/>
</dbReference>
<dbReference type="InterPro" id="IPR002994">
    <property type="entry name" value="Surf1/Shy1"/>
</dbReference>
<keyword evidence="5 6" id="KW-0472">Membrane</keyword>
<dbReference type="PROSITE" id="PS50895">
    <property type="entry name" value="SURF1"/>
    <property type="match status" value="1"/>
</dbReference>
<sequence>MLKLRYPQLERRAAKEKQERDSADDRRNGKAGKGRRTMGSYTMLAIPVITFGLGCWQTYRLRWKLDLIEKLKQRVNEPAVDFPLDDLSKLGSMEYRRVRVTGEFLHDREFVIAPRGRFDPGYVEKSSGSLLSSDNLSSHGAHVITPFRLSNSDLVIMINRGWVPASHMSPASRQSSQIKGVVTFDAVVRKSESRPQFMGENVPERGTWFYKDFDQMARQYNTAPIYLEAVYESTVPGGPIGGQSNINVRNEHLSYLLTWFSLSAVTLAMWFVRFRK</sequence>